<accession>A0A8H4XFG4</accession>
<feature type="domain" description="Gfd2/YDR514C-like C-terminal" evidence="1">
    <location>
        <begin position="301"/>
        <end position="482"/>
    </location>
</feature>
<dbReference type="InterPro" id="IPR036397">
    <property type="entry name" value="RNaseH_sf"/>
</dbReference>
<dbReference type="InterPro" id="IPR012337">
    <property type="entry name" value="RNaseH-like_sf"/>
</dbReference>
<dbReference type="Pfam" id="PF21762">
    <property type="entry name" value="DEDDh_C"/>
    <property type="match status" value="1"/>
</dbReference>
<keyword evidence="3" id="KW-1185">Reference proteome</keyword>
<reference evidence="2" key="1">
    <citation type="journal article" date="2020" name="BMC Genomics">
        <title>Correction to: Identification and distribution of gene clusters required for synthesis of sphingolipid metabolism inhibitors in diverse species of the filamentous fungus Fusarium.</title>
        <authorList>
            <person name="Kim H.S."/>
            <person name="Lohmar J.M."/>
            <person name="Busman M."/>
            <person name="Brown D.W."/>
            <person name="Naumann T.A."/>
            <person name="Divon H.H."/>
            <person name="Lysoe E."/>
            <person name="Uhlig S."/>
            <person name="Proctor R.H."/>
        </authorList>
    </citation>
    <scope>NUCLEOTIDE SEQUENCE</scope>
    <source>
        <strain evidence="2">NRRL 20472</strain>
    </source>
</reference>
<dbReference type="OrthoDB" id="5953249at2759"/>
<evidence type="ECO:0000313" key="3">
    <source>
        <dbReference type="Proteomes" id="UP000622797"/>
    </source>
</evidence>
<sequence length="503" mass="57358">MSDLQARLDKLQLLLGQGVKLVDKPKDDEQANNDTSKDFFGHGPDNSYGVVMSDDWIFEEEKRILAENNLPAQKLLHDTAYAARERQLAANKEKALDCSKFRIGEPVDKDFKFCPLKVMVSYPDRFIGKVNRPRAKPYFTRILFERTWDFFYLHDPTEPARDPYLLVPSAQFEVFLEELNLELDTSLRIPSGLNTDKFFMKFGEGDTPRPRYLRRSQEETSLDVRPWPIINPDDINAFQAAPPRDQLTWRSKMRVVKSGFVPKKGGDPEKAAKKKRHRDQMLRNTLGYLGLQGDPDGHDVVFICVDVEAIERKPNPISEIGFAILDTRDTKGVDPKSVGRGWWPMIKTHHLRVYEYAGLRNHQFVKGCPDAFNFGESIFPPKDKIGEAIMAILDPYLLDERNIVIVGHDVKQDINYFGTMGIDLKVLAELAEPIDTQEIHQAWCDSTQGRSLSAVLNDLDISSKNLHNAGNDAHYTLCAMLGVALEHVRKEEEQSNKMLNSID</sequence>
<evidence type="ECO:0000313" key="2">
    <source>
        <dbReference type="EMBL" id="KAF4973247.1"/>
    </source>
</evidence>
<dbReference type="SUPFAM" id="SSF53098">
    <property type="entry name" value="Ribonuclease H-like"/>
    <property type="match status" value="1"/>
</dbReference>
<dbReference type="EMBL" id="JABEXW010000024">
    <property type="protein sequence ID" value="KAF4973247.1"/>
    <property type="molecule type" value="Genomic_DNA"/>
</dbReference>
<dbReference type="AlphaFoldDB" id="A0A8H4XFG4"/>
<reference evidence="2" key="2">
    <citation type="submission" date="2020-05" db="EMBL/GenBank/DDBJ databases">
        <authorList>
            <person name="Kim H.-S."/>
            <person name="Proctor R.H."/>
            <person name="Brown D.W."/>
        </authorList>
    </citation>
    <scope>NUCLEOTIDE SEQUENCE</scope>
    <source>
        <strain evidence="2">NRRL 20472</strain>
    </source>
</reference>
<organism evidence="2 3">
    <name type="scientific">Fusarium sarcochroum</name>
    <dbReference type="NCBI Taxonomy" id="1208366"/>
    <lineage>
        <taxon>Eukaryota</taxon>
        <taxon>Fungi</taxon>
        <taxon>Dikarya</taxon>
        <taxon>Ascomycota</taxon>
        <taxon>Pezizomycotina</taxon>
        <taxon>Sordariomycetes</taxon>
        <taxon>Hypocreomycetidae</taxon>
        <taxon>Hypocreales</taxon>
        <taxon>Nectriaceae</taxon>
        <taxon>Fusarium</taxon>
        <taxon>Fusarium lateritium species complex</taxon>
    </lineage>
</organism>
<dbReference type="Proteomes" id="UP000622797">
    <property type="component" value="Unassembled WGS sequence"/>
</dbReference>
<gene>
    <name evidence="2" type="ORF">FSARC_402</name>
</gene>
<dbReference type="PANTHER" id="PTHR28083">
    <property type="entry name" value="GOOD FOR FULL DBP5 ACTIVITY PROTEIN 2"/>
    <property type="match status" value="1"/>
</dbReference>
<dbReference type="PANTHER" id="PTHR28083:SF1">
    <property type="entry name" value="GOOD FOR FULL DBP5 ACTIVITY PROTEIN 2"/>
    <property type="match status" value="1"/>
</dbReference>
<dbReference type="InterPro" id="IPR048519">
    <property type="entry name" value="Gfd2/YDR514C-like_C"/>
</dbReference>
<dbReference type="InterPro" id="IPR040151">
    <property type="entry name" value="Gfd2/YDR514C-like"/>
</dbReference>
<comment type="caution">
    <text evidence="2">The sequence shown here is derived from an EMBL/GenBank/DDBJ whole genome shotgun (WGS) entry which is preliminary data.</text>
</comment>
<protein>
    <recommendedName>
        <fullName evidence="1">Gfd2/YDR514C-like C-terminal domain-containing protein</fullName>
    </recommendedName>
</protein>
<proteinExistence type="predicted"/>
<dbReference type="GO" id="GO:0005634">
    <property type="term" value="C:nucleus"/>
    <property type="evidence" value="ECO:0007669"/>
    <property type="project" value="TreeGrafter"/>
</dbReference>
<evidence type="ECO:0000259" key="1">
    <source>
        <dbReference type="Pfam" id="PF21762"/>
    </source>
</evidence>
<name>A0A8H4XFG4_9HYPO</name>
<dbReference type="Gene3D" id="3.30.420.10">
    <property type="entry name" value="Ribonuclease H-like superfamily/Ribonuclease H"/>
    <property type="match status" value="1"/>
</dbReference>
<dbReference type="GO" id="GO:0003676">
    <property type="term" value="F:nucleic acid binding"/>
    <property type="evidence" value="ECO:0007669"/>
    <property type="project" value="InterPro"/>
</dbReference>